<accession>A0AAE1INU1</accession>
<gene>
    <name evidence="1" type="ORF">QN277_010164</name>
</gene>
<proteinExistence type="predicted"/>
<protein>
    <submittedName>
        <fullName evidence="1">Uncharacterized protein</fullName>
    </submittedName>
</protein>
<evidence type="ECO:0000313" key="2">
    <source>
        <dbReference type="Proteomes" id="UP001293593"/>
    </source>
</evidence>
<dbReference type="AlphaFoldDB" id="A0AAE1INU1"/>
<dbReference type="EMBL" id="JAWXYG010000015">
    <property type="protein sequence ID" value="KAK4253500.1"/>
    <property type="molecule type" value="Genomic_DNA"/>
</dbReference>
<dbReference type="Proteomes" id="UP001293593">
    <property type="component" value="Unassembled WGS sequence"/>
</dbReference>
<sequence>MPAMSCVVAMLSRDMEESTVTSRPGYLIDWKFDDDTFITSLATKGSDMTPYNSSATASQSFVDASEPILPHILGEDN</sequence>
<organism evidence="1 2">
    <name type="scientific">Acacia crassicarpa</name>
    <name type="common">northern wattle</name>
    <dbReference type="NCBI Taxonomy" id="499986"/>
    <lineage>
        <taxon>Eukaryota</taxon>
        <taxon>Viridiplantae</taxon>
        <taxon>Streptophyta</taxon>
        <taxon>Embryophyta</taxon>
        <taxon>Tracheophyta</taxon>
        <taxon>Spermatophyta</taxon>
        <taxon>Magnoliopsida</taxon>
        <taxon>eudicotyledons</taxon>
        <taxon>Gunneridae</taxon>
        <taxon>Pentapetalae</taxon>
        <taxon>rosids</taxon>
        <taxon>fabids</taxon>
        <taxon>Fabales</taxon>
        <taxon>Fabaceae</taxon>
        <taxon>Caesalpinioideae</taxon>
        <taxon>mimosoid clade</taxon>
        <taxon>Acacieae</taxon>
        <taxon>Acacia</taxon>
    </lineage>
</organism>
<keyword evidence="2" id="KW-1185">Reference proteome</keyword>
<reference evidence="1" key="1">
    <citation type="submission" date="2023-10" db="EMBL/GenBank/DDBJ databases">
        <title>Chromosome-level genome of the transformable northern wattle, Acacia crassicarpa.</title>
        <authorList>
            <person name="Massaro I."/>
            <person name="Sinha N.R."/>
            <person name="Poethig S."/>
            <person name="Leichty A.R."/>
        </authorList>
    </citation>
    <scope>NUCLEOTIDE SEQUENCE</scope>
    <source>
        <strain evidence="1">Acra3RX</strain>
        <tissue evidence="1">Leaf</tissue>
    </source>
</reference>
<evidence type="ECO:0000313" key="1">
    <source>
        <dbReference type="EMBL" id="KAK4253500.1"/>
    </source>
</evidence>
<comment type="caution">
    <text evidence="1">The sequence shown here is derived from an EMBL/GenBank/DDBJ whole genome shotgun (WGS) entry which is preliminary data.</text>
</comment>
<name>A0AAE1INU1_9FABA</name>